<evidence type="ECO:0000313" key="2">
    <source>
        <dbReference type="Proteomes" id="UP000199663"/>
    </source>
</evidence>
<protein>
    <submittedName>
        <fullName evidence="1">Uncharacterized protein</fullName>
    </submittedName>
</protein>
<keyword evidence="2" id="KW-1185">Reference proteome</keyword>
<name>A0A1H3RGR7_9BACT</name>
<dbReference type="Proteomes" id="UP000199663">
    <property type="component" value="Unassembled WGS sequence"/>
</dbReference>
<sequence length="44" mass="5248">MKKDFTNRKKIRQFEELRCNTDVVMSKTKAINILNISQLNPFYA</sequence>
<organism evidence="1 2">
    <name type="scientific">Rhodonellum ikkaensis</name>
    <dbReference type="NCBI Taxonomy" id="336829"/>
    <lineage>
        <taxon>Bacteria</taxon>
        <taxon>Pseudomonadati</taxon>
        <taxon>Bacteroidota</taxon>
        <taxon>Cytophagia</taxon>
        <taxon>Cytophagales</taxon>
        <taxon>Cytophagaceae</taxon>
        <taxon>Rhodonellum</taxon>
    </lineage>
</organism>
<evidence type="ECO:0000313" key="1">
    <source>
        <dbReference type="EMBL" id="SDZ24129.1"/>
    </source>
</evidence>
<gene>
    <name evidence="1" type="ORF">SAMN05444412_10875</name>
</gene>
<reference evidence="1 2" key="1">
    <citation type="submission" date="2016-10" db="EMBL/GenBank/DDBJ databases">
        <authorList>
            <person name="Varghese N."/>
            <person name="Submissions S."/>
        </authorList>
    </citation>
    <scope>NUCLEOTIDE SEQUENCE [LARGE SCALE GENOMIC DNA]</scope>
    <source>
        <strain evidence="1 2">DSM 17997</strain>
    </source>
</reference>
<proteinExistence type="predicted"/>
<dbReference type="EMBL" id="FNQC01000008">
    <property type="protein sequence ID" value="SDZ24129.1"/>
    <property type="molecule type" value="Genomic_DNA"/>
</dbReference>
<accession>A0A1H3RGR7</accession>
<comment type="caution">
    <text evidence="1">The sequence shown here is derived from an EMBL/GenBank/DDBJ whole genome shotgun (WGS) entry which is preliminary data.</text>
</comment>